<dbReference type="GO" id="GO:0016887">
    <property type="term" value="F:ATP hydrolysis activity"/>
    <property type="evidence" value="ECO:0007669"/>
    <property type="project" value="RHEA"/>
</dbReference>
<evidence type="ECO:0000256" key="3">
    <source>
        <dbReference type="ARBA" id="ARBA00022741"/>
    </source>
</evidence>
<dbReference type="InterPro" id="IPR027417">
    <property type="entry name" value="P-loop_NTPase"/>
</dbReference>
<dbReference type="NCBIfam" id="NF008165">
    <property type="entry name" value="PRK10917.1-3"/>
    <property type="match status" value="1"/>
</dbReference>
<keyword evidence="8" id="KW-0238">DNA-binding</keyword>
<dbReference type="SUPFAM" id="SSF52540">
    <property type="entry name" value="P-loop containing nucleoside triphosphate hydrolases"/>
    <property type="match status" value="2"/>
</dbReference>
<keyword evidence="10 15" id="KW-0234">DNA repair</keyword>
<dbReference type="GO" id="GO:0006310">
    <property type="term" value="P:DNA recombination"/>
    <property type="evidence" value="ECO:0007669"/>
    <property type="project" value="UniProtKB-UniRule"/>
</dbReference>
<dbReference type="GO" id="GO:0043138">
    <property type="term" value="F:3'-5' DNA helicase activity"/>
    <property type="evidence" value="ECO:0007669"/>
    <property type="project" value="UniProtKB-EC"/>
</dbReference>
<dbReference type="Pfam" id="PF00271">
    <property type="entry name" value="Helicase_C"/>
    <property type="match status" value="1"/>
</dbReference>
<dbReference type="GO" id="GO:0006281">
    <property type="term" value="P:DNA repair"/>
    <property type="evidence" value="ECO:0007669"/>
    <property type="project" value="UniProtKB-UniRule"/>
</dbReference>
<dbReference type="NCBIfam" id="NF008168">
    <property type="entry name" value="PRK10917.2-2"/>
    <property type="match status" value="1"/>
</dbReference>
<feature type="domain" description="Helicase ATP-binding" evidence="16">
    <location>
        <begin position="273"/>
        <end position="434"/>
    </location>
</feature>
<dbReference type="SMART" id="SM00490">
    <property type="entry name" value="HELICc"/>
    <property type="match status" value="1"/>
</dbReference>
<dbReference type="CDD" id="cd17992">
    <property type="entry name" value="DEXHc_RecG"/>
    <property type="match status" value="1"/>
</dbReference>
<dbReference type="InterPro" id="IPR033454">
    <property type="entry name" value="RecG_wedge"/>
</dbReference>
<comment type="similarity">
    <text evidence="1 15">Belongs to the helicase family. RecG subfamily.</text>
</comment>
<dbReference type="GO" id="GO:0005524">
    <property type="term" value="F:ATP binding"/>
    <property type="evidence" value="ECO:0007669"/>
    <property type="project" value="UniProtKB-KW"/>
</dbReference>
<dbReference type="InterPro" id="IPR045562">
    <property type="entry name" value="RecG_dom3_C"/>
</dbReference>
<dbReference type="PANTHER" id="PTHR47964:SF1">
    <property type="entry name" value="ATP-DEPENDENT DNA HELICASE HOMOLOG RECG, CHLOROPLASTIC"/>
    <property type="match status" value="1"/>
</dbReference>
<evidence type="ECO:0000256" key="11">
    <source>
        <dbReference type="ARBA" id="ARBA00023235"/>
    </source>
</evidence>
<comment type="catalytic activity">
    <reaction evidence="14 15">
        <text>ATP + H2O = ADP + phosphate + H(+)</text>
        <dbReference type="Rhea" id="RHEA:13065"/>
        <dbReference type="ChEBI" id="CHEBI:15377"/>
        <dbReference type="ChEBI" id="CHEBI:15378"/>
        <dbReference type="ChEBI" id="CHEBI:30616"/>
        <dbReference type="ChEBI" id="CHEBI:43474"/>
        <dbReference type="ChEBI" id="CHEBI:456216"/>
        <dbReference type="EC" id="5.6.2.4"/>
    </reaction>
</comment>
<protein>
    <recommendedName>
        <fullName evidence="2 15">ATP-dependent DNA helicase RecG</fullName>
        <ecNumber evidence="13 15">5.6.2.4</ecNumber>
    </recommendedName>
</protein>
<keyword evidence="7 15" id="KW-0067">ATP-binding</keyword>
<comment type="caution">
    <text evidence="18">The sequence shown here is derived from an EMBL/GenBank/DDBJ whole genome shotgun (WGS) entry which is preliminary data.</text>
</comment>
<evidence type="ECO:0000256" key="13">
    <source>
        <dbReference type="ARBA" id="ARBA00034808"/>
    </source>
</evidence>
<dbReference type="AlphaFoldDB" id="A0A5R9G944"/>
<comment type="function">
    <text evidence="15">Plays a critical role in recombination and DNA repair. Helps process Holliday junction intermediates to mature products by catalyzing branch migration. Has replication fork regression activity, unwinds stalled or blocked replication forks to make a HJ that can be resolved. Has a DNA unwinding activity characteristic of a DNA helicase with 3'-5' polarity.</text>
</comment>
<evidence type="ECO:0000256" key="10">
    <source>
        <dbReference type="ARBA" id="ARBA00023204"/>
    </source>
</evidence>
<dbReference type="RefSeq" id="WP_138196729.1">
    <property type="nucleotide sequence ID" value="NZ_VCIW01000018.1"/>
</dbReference>
<evidence type="ECO:0000256" key="12">
    <source>
        <dbReference type="ARBA" id="ARBA00034617"/>
    </source>
</evidence>
<dbReference type="PROSITE" id="PS51194">
    <property type="entry name" value="HELICASE_CTER"/>
    <property type="match status" value="1"/>
</dbReference>
<dbReference type="Pfam" id="PF17191">
    <property type="entry name" value="RecG_wedge"/>
    <property type="match status" value="1"/>
</dbReference>
<evidence type="ECO:0000256" key="7">
    <source>
        <dbReference type="ARBA" id="ARBA00022840"/>
    </source>
</evidence>
<evidence type="ECO:0000256" key="14">
    <source>
        <dbReference type="ARBA" id="ARBA00048988"/>
    </source>
</evidence>
<dbReference type="Pfam" id="PF19833">
    <property type="entry name" value="RecG_dom3_C"/>
    <property type="match status" value="1"/>
</dbReference>
<dbReference type="InterPro" id="IPR047112">
    <property type="entry name" value="RecG/Mfd"/>
</dbReference>
<dbReference type="InterPro" id="IPR014001">
    <property type="entry name" value="Helicase_ATP-bd"/>
</dbReference>
<name>A0A5R9G944_9BACL</name>
<keyword evidence="19" id="KW-1185">Reference proteome</keyword>
<keyword evidence="9 15" id="KW-0233">DNA recombination</keyword>
<dbReference type="InterPro" id="IPR004609">
    <property type="entry name" value="ATP-dep_DNA_helicase_RecG"/>
</dbReference>
<evidence type="ECO:0000256" key="4">
    <source>
        <dbReference type="ARBA" id="ARBA00022763"/>
    </source>
</evidence>
<feature type="domain" description="Helicase C-terminal" evidence="17">
    <location>
        <begin position="453"/>
        <end position="612"/>
    </location>
</feature>
<proteinExistence type="inferred from homology"/>
<dbReference type="CDD" id="cd18811">
    <property type="entry name" value="SF2_C_RecG"/>
    <property type="match status" value="1"/>
</dbReference>
<evidence type="ECO:0000256" key="2">
    <source>
        <dbReference type="ARBA" id="ARBA00017846"/>
    </source>
</evidence>
<evidence type="ECO:0000256" key="15">
    <source>
        <dbReference type="RuleBase" id="RU363016"/>
    </source>
</evidence>
<keyword evidence="11" id="KW-0413">Isomerase</keyword>
<dbReference type="PANTHER" id="PTHR47964">
    <property type="entry name" value="ATP-DEPENDENT DNA HELICASE HOMOLOG RECG, CHLOROPLASTIC"/>
    <property type="match status" value="1"/>
</dbReference>
<evidence type="ECO:0000256" key="8">
    <source>
        <dbReference type="ARBA" id="ARBA00023125"/>
    </source>
</evidence>
<dbReference type="Proteomes" id="UP000309676">
    <property type="component" value="Unassembled WGS sequence"/>
</dbReference>
<dbReference type="EC" id="5.6.2.4" evidence="13 15"/>
<evidence type="ECO:0000313" key="18">
    <source>
        <dbReference type="EMBL" id="TLS49908.1"/>
    </source>
</evidence>
<dbReference type="OrthoDB" id="9804325at2"/>
<dbReference type="Pfam" id="PF00270">
    <property type="entry name" value="DEAD"/>
    <property type="match status" value="1"/>
</dbReference>
<evidence type="ECO:0000256" key="5">
    <source>
        <dbReference type="ARBA" id="ARBA00022801"/>
    </source>
</evidence>
<evidence type="ECO:0000256" key="9">
    <source>
        <dbReference type="ARBA" id="ARBA00023172"/>
    </source>
</evidence>
<evidence type="ECO:0000256" key="6">
    <source>
        <dbReference type="ARBA" id="ARBA00022806"/>
    </source>
</evidence>
<evidence type="ECO:0000259" key="17">
    <source>
        <dbReference type="PROSITE" id="PS51194"/>
    </source>
</evidence>
<accession>A0A5R9G944</accession>
<dbReference type="NCBIfam" id="TIGR00643">
    <property type="entry name" value="recG"/>
    <property type="match status" value="1"/>
</dbReference>
<dbReference type="Gene3D" id="2.40.50.140">
    <property type="entry name" value="Nucleic acid-binding proteins"/>
    <property type="match status" value="1"/>
</dbReference>
<dbReference type="GO" id="GO:0003677">
    <property type="term" value="F:DNA binding"/>
    <property type="evidence" value="ECO:0007669"/>
    <property type="project" value="UniProtKB-KW"/>
</dbReference>
<dbReference type="InterPro" id="IPR001650">
    <property type="entry name" value="Helicase_C-like"/>
</dbReference>
<keyword evidence="3 15" id="KW-0547">Nucleotide-binding</keyword>
<dbReference type="SMART" id="SM00487">
    <property type="entry name" value="DEXDc"/>
    <property type="match status" value="1"/>
</dbReference>
<reference evidence="18 19" key="1">
    <citation type="submission" date="2019-05" db="EMBL/GenBank/DDBJ databases">
        <authorList>
            <person name="Narsing Rao M.P."/>
            <person name="Li W.J."/>
        </authorList>
    </citation>
    <scope>NUCLEOTIDE SEQUENCE [LARGE SCALE GENOMIC DNA]</scope>
    <source>
        <strain evidence="18 19">SYSU_K30003</strain>
    </source>
</reference>
<dbReference type="Gene3D" id="3.40.50.300">
    <property type="entry name" value="P-loop containing nucleotide triphosphate hydrolases"/>
    <property type="match status" value="2"/>
</dbReference>
<dbReference type="PROSITE" id="PS51192">
    <property type="entry name" value="HELICASE_ATP_BIND_1"/>
    <property type="match status" value="1"/>
</dbReference>
<dbReference type="InterPro" id="IPR011545">
    <property type="entry name" value="DEAD/DEAH_box_helicase_dom"/>
</dbReference>
<gene>
    <name evidence="18" type="primary">recG</name>
    <name evidence="18" type="ORF">FE782_23190</name>
</gene>
<evidence type="ECO:0000259" key="16">
    <source>
        <dbReference type="PROSITE" id="PS51192"/>
    </source>
</evidence>
<sequence length="683" mass="75749">MTQDLYAIPVEQVRGVGEAKARELASFGIFSVGALLDSFPIRYEDFRIRPLEETPDGEKATVSAVVMSEPNVQRFGKKTRMVCKAASGSILFTAVWFNQHYLKDRLPYGGEAVLTGKWDKARKQLTVSGTEFPNSRVQKAGSVIPVYAVGGEITQPWMRKTIATALDQFGDAMPELLPPELVRKYRLLPRRDAVRGIHQPGGAVSGADARRRLVYEELFLFQLKIQAYRAWANRRKEGVPHRFDREEVRRFVRALPFELTDSQKKVIAEILKDLESPHSMNRLLQGDVGAGKTIVAAVALYACVRGGLQGALMVPTEILAEQHAKSLRRLFEPYGIEVGLLIGSLRERERRDVLASLQSGLVDIVVGTHALIQEDVYFRGLGLVVTDEQHRFGVAQRSILRRKGLHPDVLTMTATPIPRTLAITAFGDMDVSTLRELPKGRLPIRTTWVKHSGMDEVLDLIRREMAAGRQAYIVCPLIEESDKLDFQNALDMYAQLQAVFPPAAVGLLHGRMTASEKDDVMGRFAAGDVGVLVSTTVIEVGVDVPNATVMVVYDAERFGLSQLHQLRGRVGRGAHQSYCVLVADPKSEQGRERMRVMTETNDGFEVARRDLELRGPGDFFGTKQSGAPEFRLADPSADFAALEAARDDAAELVRGDTFWTSAAYADLRALLAREQILDGDLID</sequence>
<keyword evidence="6 15" id="KW-0347">Helicase</keyword>
<evidence type="ECO:0000256" key="1">
    <source>
        <dbReference type="ARBA" id="ARBA00007504"/>
    </source>
</evidence>
<keyword evidence="5 15" id="KW-0378">Hydrolase</keyword>
<dbReference type="InterPro" id="IPR012340">
    <property type="entry name" value="NA-bd_OB-fold"/>
</dbReference>
<dbReference type="CDD" id="cd04488">
    <property type="entry name" value="RecG_wedge_OBF"/>
    <property type="match status" value="1"/>
</dbReference>
<dbReference type="EMBL" id="VCIW01000018">
    <property type="protein sequence ID" value="TLS49908.1"/>
    <property type="molecule type" value="Genomic_DNA"/>
</dbReference>
<evidence type="ECO:0000313" key="19">
    <source>
        <dbReference type="Proteomes" id="UP000309676"/>
    </source>
</evidence>
<organism evidence="18 19">
    <name type="scientific">Paenibacillus antri</name>
    <dbReference type="NCBI Taxonomy" id="2582848"/>
    <lineage>
        <taxon>Bacteria</taxon>
        <taxon>Bacillati</taxon>
        <taxon>Bacillota</taxon>
        <taxon>Bacilli</taxon>
        <taxon>Bacillales</taxon>
        <taxon>Paenibacillaceae</taxon>
        <taxon>Paenibacillus</taxon>
    </lineage>
</organism>
<comment type="catalytic activity">
    <reaction evidence="12 15">
        <text>Couples ATP hydrolysis with the unwinding of duplex DNA by translocating in the 3'-5' direction.</text>
        <dbReference type="EC" id="5.6.2.4"/>
    </reaction>
</comment>
<keyword evidence="4 15" id="KW-0227">DNA damage</keyword>
<dbReference type="SUPFAM" id="SSF50249">
    <property type="entry name" value="Nucleic acid-binding proteins"/>
    <property type="match status" value="1"/>
</dbReference>